<feature type="compositionally biased region" description="Low complexity" evidence="1">
    <location>
        <begin position="36"/>
        <end position="46"/>
    </location>
</feature>
<comment type="caution">
    <text evidence="2">The sequence shown here is derived from an EMBL/GenBank/DDBJ whole genome shotgun (WGS) entry which is preliminary data.</text>
</comment>
<protein>
    <submittedName>
        <fullName evidence="2">Uncharacterized protein</fullName>
    </submittedName>
</protein>
<evidence type="ECO:0000256" key="1">
    <source>
        <dbReference type="SAM" id="MobiDB-lite"/>
    </source>
</evidence>
<sequence length="72" mass="7397">MVSTVTILTPTTGHPVAGVVTRKRSPGQSLAGGHHTPATAATVPTARDPRRRRATTPTAGDRLGGPGVFLQM</sequence>
<feature type="compositionally biased region" description="Gly residues" evidence="1">
    <location>
        <begin position="62"/>
        <end position="72"/>
    </location>
</feature>
<reference evidence="3" key="1">
    <citation type="journal article" date="2019" name="Int. J. Syst. Evol. Microbiol.">
        <title>The Global Catalogue of Microorganisms (GCM) 10K type strain sequencing project: providing services to taxonomists for standard genome sequencing and annotation.</title>
        <authorList>
            <consortium name="The Broad Institute Genomics Platform"/>
            <consortium name="The Broad Institute Genome Sequencing Center for Infectious Disease"/>
            <person name="Wu L."/>
            <person name="Ma J."/>
        </authorList>
    </citation>
    <scope>NUCLEOTIDE SEQUENCE [LARGE SCALE GENOMIC DNA]</scope>
    <source>
        <strain evidence="3">JCM 16908</strain>
    </source>
</reference>
<name>A0ABP7JJF7_9ACTN</name>
<organism evidence="2 3">
    <name type="scientific">Sphaerisporangium flaviroseum</name>
    <dbReference type="NCBI Taxonomy" id="509199"/>
    <lineage>
        <taxon>Bacteria</taxon>
        <taxon>Bacillati</taxon>
        <taxon>Actinomycetota</taxon>
        <taxon>Actinomycetes</taxon>
        <taxon>Streptosporangiales</taxon>
        <taxon>Streptosporangiaceae</taxon>
        <taxon>Sphaerisporangium</taxon>
    </lineage>
</organism>
<feature type="compositionally biased region" description="Polar residues" evidence="1">
    <location>
        <begin position="1"/>
        <end position="12"/>
    </location>
</feature>
<accession>A0ABP7JJF7</accession>
<keyword evidence="3" id="KW-1185">Reference proteome</keyword>
<evidence type="ECO:0000313" key="3">
    <source>
        <dbReference type="Proteomes" id="UP001500888"/>
    </source>
</evidence>
<evidence type="ECO:0000313" key="2">
    <source>
        <dbReference type="EMBL" id="GAA3846012.1"/>
    </source>
</evidence>
<dbReference type="EMBL" id="BAAAZR010000063">
    <property type="protein sequence ID" value="GAA3846012.1"/>
    <property type="molecule type" value="Genomic_DNA"/>
</dbReference>
<feature type="region of interest" description="Disordered" evidence="1">
    <location>
        <begin position="1"/>
        <end position="72"/>
    </location>
</feature>
<dbReference type="Proteomes" id="UP001500888">
    <property type="component" value="Unassembled WGS sequence"/>
</dbReference>
<gene>
    <name evidence="2" type="ORF">GCM10022226_81870</name>
</gene>
<proteinExistence type="predicted"/>